<dbReference type="EMBL" id="JBHUIP010000003">
    <property type="protein sequence ID" value="MFD2262119.1"/>
    <property type="molecule type" value="Genomic_DNA"/>
</dbReference>
<keyword evidence="1" id="KW-0175">Coiled coil</keyword>
<evidence type="ECO:0000313" key="2">
    <source>
        <dbReference type="EMBL" id="MFD2262119.1"/>
    </source>
</evidence>
<protein>
    <submittedName>
        <fullName evidence="2">YdcH family protein</fullName>
    </submittedName>
</protein>
<feature type="coiled-coil region" evidence="1">
    <location>
        <begin position="4"/>
        <end position="59"/>
    </location>
</feature>
<organism evidence="2 3">
    <name type="scientific">Lacibacterium aquatile</name>
    <dbReference type="NCBI Taxonomy" id="1168082"/>
    <lineage>
        <taxon>Bacteria</taxon>
        <taxon>Pseudomonadati</taxon>
        <taxon>Pseudomonadota</taxon>
        <taxon>Alphaproteobacteria</taxon>
        <taxon>Rhodospirillales</taxon>
        <taxon>Rhodospirillaceae</taxon>
    </lineage>
</organism>
<dbReference type="RefSeq" id="WP_379875033.1">
    <property type="nucleotide sequence ID" value="NZ_JBHUIP010000003.1"/>
</dbReference>
<dbReference type="Gene3D" id="6.10.280.50">
    <property type="match status" value="1"/>
</dbReference>
<sequence>MDNIDLLNRQLEELRLEHRDLDEVIQRLILQGNIDLLQIQRLKKRKLILKDQMTKLESRILPDIIA</sequence>
<dbReference type="Pfam" id="PF04325">
    <property type="entry name" value="DUF465"/>
    <property type="match status" value="1"/>
</dbReference>
<accession>A0ABW5DNS0</accession>
<proteinExistence type="predicted"/>
<evidence type="ECO:0000256" key="1">
    <source>
        <dbReference type="SAM" id="Coils"/>
    </source>
</evidence>
<dbReference type="InterPro" id="IPR038444">
    <property type="entry name" value="DUF465_sf"/>
</dbReference>
<dbReference type="Proteomes" id="UP001597295">
    <property type="component" value="Unassembled WGS sequence"/>
</dbReference>
<dbReference type="InterPro" id="IPR007420">
    <property type="entry name" value="DUF465"/>
</dbReference>
<reference evidence="3" key="1">
    <citation type="journal article" date="2019" name="Int. J. Syst. Evol. Microbiol.">
        <title>The Global Catalogue of Microorganisms (GCM) 10K type strain sequencing project: providing services to taxonomists for standard genome sequencing and annotation.</title>
        <authorList>
            <consortium name="The Broad Institute Genomics Platform"/>
            <consortium name="The Broad Institute Genome Sequencing Center for Infectious Disease"/>
            <person name="Wu L."/>
            <person name="Ma J."/>
        </authorList>
    </citation>
    <scope>NUCLEOTIDE SEQUENCE [LARGE SCALE GENOMIC DNA]</scope>
    <source>
        <strain evidence="3">CGMCC 1.19062</strain>
    </source>
</reference>
<comment type="caution">
    <text evidence="2">The sequence shown here is derived from an EMBL/GenBank/DDBJ whole genome shotgun (WGS) entry which is preliminary data.</text>
</comment>
<gene>
    <name evidence="2" type="ORF">ACFSM5_04415</name>
</gene>
<keyword evidence="3" id="KW-1185">Reference proteome</keyword>
<evidence type="ECO:0000313" key="3">
    <source>
        <dbReference type="Proteomes" id="UP001597295"/>
    </source>
</evidence>
<name>A0ABW5DNS0_9PROT</name>